<dbReference type="Proteomes" id="UP000177268">
    <property type="component" value="Unassembled WGS sequence"/>
</dbReference>
<comment type="caution">
    <text evidence="1">The sequence shown here is derived from an EMBL/GenBank/DDBJ whole genome shotgun (WGS) entry which is preliminary data.</text>
</comment>
<dbReference type="AlphaFoldDB" id="A0A1F5ZH19"/>
<accession>A0A1F5ZH19</accession>
<proteinExistence type="predicted"/>
<organism evidence="1 2">
    <name type="scientific">Candidatus Gottesmanbacteria bacterium RBG_13_45_10</name>
    <dbReference type="NCBI Taxonomy" id="1798370"/>
    <lineage>
        <taxon>Bacteria</taxon>
        <taxon>Candidatus Gottesmaniibacteriota</taxon>
    </lineage>
</organism>
<dbReference type="EMBL" id="MFIZ01000015">
    <property type="protein sequence ID" value="OGG11809.1"/>
    <property type="molecule type" value="Genomic_DNA"/>
</dbReference>
<sequence length="279" mass="32174">MISVDTLPEALHRPEVPLLDNQEYNLLDVVDLPEDTLHQIQGDIAAQGGRLFVAVHPFWNSYPSQIDRRLPDNPRILWWNDVTQALASQNQERVIRIITNADRNIFYRPELNITYNKYLTELVRTVQRQKLLVLAEVEEKRQMTIRIFRGLGYNGMIVYYDTYASRPSPAEPRSQGFTGVTDNLILLESSSLVVGGSNIIWRTYDDSPKAYRQRVSGKPMVISDSDEAYSVMNDCVFGFIRGVSIRFDEWRKFADDIILPEIILSPVSWPQPYPNMPRP</sequence>
<protein>
    <submittedName>
        <fullName evidence="1">Uncharacterized protein</fullName>
    </submittedName>
</protein>
<gene>
    <name evidence="1" type="ORF">A2Z00_01960</name>
</gene>
<reference evidence="1 2" key="1">
    <citation type="journal article" date="2016" name="Nat. Commun.">
        <title>Thousands of microbial genomes shed light on interconnected biogeochemical processes in an aquifer system.</title>
        <authorList>
            <person name="Anantharaman K."/>
            <person name="Brown C.T."/>
            <person name="Hug L.A."/>
            <person name="Sharon I."/>
            <person name="Castelle C.J."/>
            <person name="Probst A.J."/>
            <person name="Thomas B.C."/>
            <person name="Singh A."/>
            <person name="Wilkins M.J."/>
            <person name="Karaoz U."/>
            <person name="Brodie E.L."/>
            <person name="Williams K.H."/>
            <person name="Hubbard S.S."/>
            <person name="Banfield J.F."/>
        </authorList>
    </citation>
    <scope>NUCLEOTIDE SEQUENCE [LARGE SCALE GENOMIC DNA]</scope>
</reference>
<name>A0A1F5ZH19_9BACT</name>
<evidence type="ECO:0000313" key="1">
    <source>
        <dbReference type="EMBL" id="OGG11809.1"/>
    </source>
</evidence>
<evidence type="ECO:0000313" key="2">
    <source>
        <dbReference type="Proteomes" id="UP000177268"/>
    </source>
</evidence>